<evidence type="ECO:0000256" key="3">
    <source>
        <dbReference type="ARBA" id="ARBA00009595"/>
    </source>
</evidence>
<dbReference type="Pfam" id="PF00293">
    <property type="entry name" value="NUDIX"/>
    <property type="match status" value="1"/>
</dbReference>
<dbReference type="AlphaFoldDB" id="A0A1W6ZNF5"/>
<comment type="cofactor">
    <cofactor evidence="1">
        <name>Mg(2+)</name>
        <dbReference type="ChEBI" id="CHEBI:18420"/>
    </cofactor>
</comment>
<evidence type="ECO:0000313" key="10">
    <source>
        <dbReference type="EMBL" id="ARP98777.1"/>
    </source>
</evidence>
<gene>
    <name evidence="10" type="ORF">CAK95_06590</name>
</gene>
<evidence type="ECO:0000256" key="2">
    <source>
        <dbReference type="ARBA" id="ARBA00001947"/>
    </source>
</evidence>
<dbReference type="Gene3D" id="3.90.79.10">
    <property type="entry name" value="Nucleoside Triphosphate Pyrophosphohydrolase"/>
    <property type="match status" value="1"/>
</dbReference>
<name>A0A1W6ZNF5_9HYPH</name>
<keyword evidence="6" id="KW-0378">Hydrolase</keyword>
<evidence type="ECO:0000256" key="5">
    <source>
        <dbReference type="ARBA" id="ARBA00022723"/>
    </source>
</evidence>
<dbReference type="GO" id="GO:0006742">
    <property type="term" value="P:NADP+ catabolic process"/>
    <property type="evidence" value="ECO:0007669"/>
    <property type="project" value="TreeGrafter"/>
</dbReference>
<keyword evidence="8" id="KW-0520">NAD</keyword>
<dbReference type="PRINTS" id="PR00502">
    <property type="entry name" value="NUDIXFAMILY"/>
</dbReference>
<keyword evidence="7" id="KW-0460">Magnesium</keyword>
<evidence type="ECO:0000256" key="9">
    <source>
        <dbReference type="ARBA" id="ARBA00023679"/>
    </source>
</evidence>
<evidence type="ECO:0000256" key="1">
    <source>
        <dbReference type="ARBA" id="ARBA00001946"/>
    </source>
</evidence>
<dbReference type="Pfam" id="PF09296">
    <property type="entry name" value="NUDIX-like"/>
    <property type="match status" value="1"/>
</dbReference>
<dbReference type="InterPro" id="IPR000086">
    <property type="entry name" value="NUDIX_hydrolase_dom"/>
</dbReference>
<dbReference type="OrthoDB" id="9791656at2"/>
<reference evidence="10 11" key="1">
    <citation type="submission" date="2017-05" db="EMBL/GenBank/DDBJ databases">
        <title>Full genome sequence of Pseudorhodoplanes sinuspersici.</title>
        <authorList>
            <person name="Dastgheib S.M.M."/>
            <person name="Shavandi M."/>
            <person name="Tirandaz H."/>
        </authorList>
    </citation>
    <scope>NUCLEOTIDE SEQUENCE [LARGE SCALE GENOMIC DNA]</scope>
    <source>
        <strain evidence="10 11">RIPI110</strain>
    </source>
</reference>
<dbReference type="Proteomes" id="UP000194137">
    <property type="component" value="Chromosome"/>
</dbReference>
<protein>
    <recommendedName>
        <fullName evidence="4">NAD(+) diphosphatase</fullName>
        <ecNumber evidence="4">3.6.1.22</ecNumber>
    </recommendedName>
</protein>
<dbReference type="PANTHER" id="PTHR42904">
    <property type="entry name" value="NUDIX HYDROLASE, NUDC SUBFAMILY"/>
    <property type="match status" value="1"/>
</dbReference>
<dbReference type="InterPro" id="IPR015375">
    <property type="entry name" value="NADH_PPase-like_N"/>
</dbReference>
<evidence type="ECO:0000256" key="6">
    <source>
        <dbReference type="ARBA" id="ARBA00022801"/>
    </source>
</evidence>
<accession>A0A1W6ZNF5</accession>
<proteinExistence type="inferred from homology"/>
<dbReference type="PROSITE" id="PS51462">
    <property type="entry name" value="NUDIX"/>
    <property type="match status" value="1"/>
</dbReference>
<sequence>MQKALTFGPWPQLGYIDSVISRAAEYRTDTAFLDACAANDACGFYLVGGEMVLLKNGGALHDPLFAPAEIASMTTAPERIFLGLQDKAARFGLAIAPELTEAMKNDNRFIVTDLRSIAVQGLVAPDHLAPLAEAKALLHWHARHRFCSNCGHKTDVVQGGWRRDCPQCHGQHFPRTDPVVIMLAIRGDQCLLGRQARFGQGMWSCLAGFVEPGESMEEAARRETLEEAGIICGRVKYFASQPWPFPSSLMIGCHTEAVSEAITVDQNELEDARWFSRDEAAAMLLRQHPDGLSTPPPVAIAHHIIRAFVEKGDGVLEG</sequence>
<dbReference type="InterPro" id="IPR050241">
    <property type="entry name" value="NAD-cap_RNA_hydrolase_NudC"/>
</dbReference>
<dbReference type="CDD" id="cd03429">
    <property type="entry name" value="NUDIX_NADH_pyrophosphatase_Nudt13"/>
    <property type="match status" value="1"/>
</dbReference>
<comment type="catalytic activity">
    <reaction evidence="9">
        <text>a 5'-end NAD(+)-phospho-ribonucleoside in mRNA + H2O = a 5'-end phospho-adenosine-phospho-ribonucleoside in mRNA + beta-nicotinamide D-ribonucleotide + 2 H(+)</text>
        <dbReference type="Rhea" id="RHEA:60876"/>
        <dbReference type="Rhea" id="RHEA-COMP:15698"/>
        <dbReference type="Rhea" id="RHEA-COMP:15719"/>
        <dbReference type="ChEBI" id="CHEBI:14649"/>
        <dbReference type="ChEBI" id="CHEBI:15377"/>
        <dbReference type="ChEBI" id="CHEBI:15378"/>
        <dbReference type="ChEBI" id="CHEBI:144029"/>
        <dbReference type="ChEBI" id="CHEBI:144051"/>
    </reaction>
    <physiologicalReaction direction="left-to-right" evidence="9">
        <dbReference type="Rhea" id="RHEA:60877"/>
    </physiologicalReaction>
</comment>
<dbReference type="NCBIfam" id="NF001299">
    <property type="entry name" value="PRK00241.1"/>
    <property type="match status" value="1"/>
</dbReference>
<dbReference type="InterPro" id="IPR015376">
    <property type="entry name" value="Znr_NADH_PPase"/>
</dbReference>
<dbReference type="PROSITE" id="PS00893">
    <property type="entry name" value="NUDIX_BOX"/>
    <property type="match status" value="1"/>
</dbReference>
<dbReference type="InterPro" id="IPR020476">
    <property type="entry name" value="Nudix_hydrolase"/>
</dbReference>
<keyword evidence="11" id="KW-1185">Reference proteome</keyword>
<comment type="cofactor">
    <cofactor evidence="2">
        <name>Zn(2+)</name>
        <dbReference type="ChEBI" id="CHEBI:29105"/>
    </cofactor>
</comment>
<evidence type="ECO:0000313" key="11">
    <source>
        <dbReference type="Proteomes" id="UP000194137"/>
    </source>
</evidence>
<dbReference type="GO" id="GO:0035529">
    <property type="term" value="F:NADH pyrophosphatase activity"/>
    <property type="evidence" value="ECO:0007669"/>
    <property type="project" value="TreeGrafter"/>
</dbReference>
<dbReference type="Pfam" id="PF09297">
    <property type="entry name" value="Zn_ribbon_NUD"/>
    <property type="match status" value="1"/>
</dbReference>
<evidence type="ECO:0000256" key="8">
    <source>
        <dbReference type="ARBA" id="ARBA00023027"/>
    </source>
</evidence>
<evidence type="ECO:0000256" key="7">
    <source>
        <dbReference type="ARBA" id="ARBA00022842"/>
    </source>
</evidence>
<dbReference type="InterPro" id="IPR015797">
    <property type="entry name" value="NUDIX_hydrolase-like_dom_sf"/>
</dbReference>
<dbReference type="KEGG" id="psin:CAK95_06590"/>
<dbReference type="PANTHER" id="PTHR42904:SF6">
    <property type="entry name" value="NAD-CAPPED RNA HYDROLASE NUDT12"/>
    <property type="match status" value="1"/>
</dbReference>
<dbReference type="Gene3D" id="3.90.79.20">
    <property type="match status" value="1"/>
</dbReference>
<comment type="similarity">
    <text evidence="3">Belongs to the Nudix hydrolase family. NudC subfamily.</text>
</comment>
<dbReference type="GO" id="GO:0005829">
    <property type="term" value="C:cytosol"/>
    <property type="evidence" value="ECO:0007669"/>
    <property type="project" value="TreeGrafter"/>
</dbReference>
<evidence type="ECO:0000256" key="4">
    <source>
        <dbReference type="ARBA" id="ARBA00012381"/>
    </source>
</evidence>
<dbReference type="GO" id="GO:0019677">
    <property type="term" value="P:NAD+ catabolic process"/>
    <property type="evidence" value="ECO:0007669"/>
    <property type="project" value="TreeGrafter"/>
</dbReference>
<dbReference type="InterPro" id="IPR049734">
    <property type="entry name" value="NudC-like_C"/>
</dbReference>
<dbReference type="SUPFAM" id="SSF55811">
    <property type="entry name" value="Nudix"/>
    <property type="match status" value="1"/>
</dbReference>
<dbReference type="RefSeq" id="WP_086087196.1">
    <property type="nucleotide sequence ID" value="NZ_CP021112.1"/>
</dbReference>
<dbReference type="EMBL" id="CP021112">
    <property type="protein sequence ID" value="ARP98777.1"/>
    <property type="molecule type" value="Genomic_DNA"/>
</dbReference>
<dbReference type="InterPro" id="IPR020084">
    <property type="entry name" value="NUDIX_hydrolase_CS"/>
</dbReference>
<dbReference type="EC" id="3.6.1.22" evidence="4"/>
<organism evidence="10 11">
    <name type="scientific">Pseudorhodoplanes sinuspersici</name>
    <dbReference type="NCBI Taxonomy" id="1235591"/>
    <lineage>
        <taxon>Bacteria</taxon>
        <taxon>Pseudomonadati</taxon>
        <taxon>Pseudomonadota</taxon>
        <taxon>Alphaproteobacteria</taxon>
        <taxon>Hyphomicrobiales</taxon>
        <taxon>Pseudorhodoplanes</taxon>
    </lineage>
</organism>
<keyword evidence="5" id="KW-0479">Metal-binding</keyword>
<dbReference type="GO" id="GO:0046872">
    <property type="term" value="F:metal ion binding"/>
    <property type="evidence" value="ECO:0007669"/>
    <property type="project" value="UniProtKB-KW"/>
</dbReference>
<dbReference type="STRING" id="1235591.CAK95_06590"/>